<dbReference type="InterPro" id="IPR006674">
    <property type="entry name" value="HD_domain"/>
</dbReference>
<dbReference type="InterPro" id="IPR014065">
    <property type="entry name" value="tRNA_adenylyltransferase"/>
</dbReference>
<dbReference type="Proteomes" id="UP000238362">
    <property type="component" value="Unassembled WGS sequence"/>
</dbReference>
<dbReference type="InterPro" id="IPR003607">
    <property type="entry name" value="HD/PDEase_dom"/>
</dbReference>
<dbReference type="Pfam" id="PF12627">
    <property type="entry name" value="PolyA_pol_RNAbd"/>
    <property type="match status" value="1"/>
</dbReference>
<sequence>MNPLTAKRNAVAELMRVSPVADELAKRFEQAGHRLYLVGGSVRDALLGRLSGDLDFTTDARPDRVQRILTGWADAVWDTGIAFGTVGAAKNGMTLEITTFRADTYDRVTRNPEVSFGDTIEGDLHRRDFTVNAMAIELSTKTFVDPHDGMGALARRELDTPAPPQESFADDPLRMLRAARFVSQLGFEPAPRVVSAMTEMAGEITRITAERVQAELSKLITGAQPRHGIELMVDSGLADHVLPEVPGMRLAIDEHHQHKDVYQHSLKVLEQAIELETRHEPTSGPDLVLRLAALLHDIGKPATRKFEPGGGVSFHHHEVVGAKMARKRLRALRYSKDVVQDVSQLVFLHLRFHGYGKGEWTDSAVRRYVTDAGDLLPRLHKLVRADCTTRNKRKAAALQRSYDDLEERIARIAAEEDLAKVRPDLDGNEIMRLLGIPPGPLVGKAWKHLKDLRLDRGPLEYDEAVAELRKWAAEQGIEPPS</sequence>
<keyword evidence="6" id="KW-0547">Nucleotide-binding</keyword>
<evidence type="ECO:0000259" key="9">
    <source>
        <dbReference type="SMART" id="SM00471"/>
    </source>
</evidence>
<dbReference type="InterPro" id="IPR002646">
    <property type="entry name" value="PolA_pol_head_dom"/>
</dbReference>
<dbReference type="PANTHER" id="PTHR46173:SF1">
    <property type="entry name" value="CCA TRNA NUCLEOTIDYLTRANSFERASE 1, MITOCHONDRIAL"/>
    <property type="match status" value="1"/>
</dbReference>
<keyword evidence="8" id="KW-0175">Coiled coil</keyword>
<dbReference type="PANTHER" id="PTHR46173">
    <property type="entry name" value="CCA TRNA NUCLEOTIDYLTRANSFERASE 1, MITOCHONDRIAL"/>
    <property type="match status" value="1"/>
</dbReference>
<evidence type="ECO:0000256" key="5">
    <source>
        <dbReference type="ARBA" id="ARBA00022723"/>
    </source>
</evidence>
<accession>A0A2T0LV62</accession>
<gene>
    <name evidence="10" type="ORF">B0I33_105278</name>
</gene>
<dbReference type="Gene3D" id="3.30.460.10">
    <property type="entry name" value="Beta Polymerase, domain 2"/>
    <property type="match status" value="1"/>
</dbReference>
<dbReference type="EMBL" id="PVNH01000005">
    <property type="protein sequence ID" value="PRX47698.1"/>
    <property type="molecule type" value="Genomic_DNA"/>
</dbReference>
<reference evidence="10 11" key="1">
    <citation type="submission" date="2018-03" db="EMBL/GenBank/DDBJ databases">
        <title>Genomic Encyclopedia of Type Strains, Phase III (KMG-III): the genomes of soil and plant-associated and newly described type strains.</title>
        <authorList>
            <person name="Whitman W."/>
        </authorList>
    </citation>
    <scope>NUCLEOTIDE SEQUENCE [LARGE SCALE GENOMIC DNA]</scope>
    <source>
        <strain evidence="10 11">CGMCC 4.7125</strain>
    </source>
</reference>
<dbReference type="Pfam" id="PF01966">
    <property type="entry name" value="HD"/>
    <property type="match status" value="1"/>
</dbReference>
<name>A0A2T0LV62_9PSEU</name>
<keyword evidence="7" id="KW-0460">Magnesium</keyword>
<proteinExistence type="predicted"/>
<evidence type="ECO:0000256" key="4">
    <source>
        <dbReference type="ARBA" id="ARBA00022695"/>
    </source>
</evidence>
<dbReference type="Gene3D" id="1.10.3090.10">
    <property type="entry name" value="cca-adding enzyme, domain 2"/>
    <property type="match status" value="1"/>
</dbReference>
<keyword evidence="2" id="KW-0808">Transferase</keyword>
<comment type="caution">
    <text evidence="10">The sequence shown here is derived from an EMBL/GenBank/DDBJ whole genome shotgun (WGS) entry which is preliminary data.</text>
</comment>
<feature type="domain" description="HD/PDEase" evidence="9">
    <location>
        <begin position="257"/>
        <end position="428"/>
    </location>
</feature>
<dbReference type="GO" id="GO:0000049">
    <property type="term" value="F:tRNA binding"/>
    <property type="evidence" value="ECO:0007669"/>
    <property type="project" value="TreeGrafter"/>
</dbReference>
<dbReference type="SMART" id="SM00471">
    <property type="entry name" value="HDc"/>
    <property type="match status" value="1"/>
</dbReference>
<dbReference type="CDD" id="cd05398">
    <property type="entry name" value="NT_ClassII-CCAase"/>
    <property type="match status" value="1"/>
</dbReference>
<dbReference type="GO" id="GO:0046872">
    <property type="term" value="F:metal ion binding"/>
    <property type="evidence" value="ECO:0007669"/>
    <property type="project" value="UniProtKB-KW"/>
</dbReference>
<dbReference type="GO" id="GO:0000166">
    <property type="term" value="F:nucleotide binding"/>
    <property type="evidence" value="ECO:0007669"/>
    <property type="project" value="UniProtKB-KW"/>
</dbReference>
<evidence type="ECO:0000256" key="8">
    <source>
        <dbReference type="SAM" id="Coils"/>
    </source>
</evidence>
<evidence type="ECO:0000256" key="1">
    <source>
        <dbReference type="ARBA" id="ARBA00001946"/>
    </source>
</evidence>
<dbReference type="InterPro" id="IPR006675">
    <property type="entry name" value="HDIG_dom"/>
</dbReference>
<dbReference type="InterPro" id="IPR050264">
    <property type="entry name" value="Bact_CCA-adding_enz_type3_sf"/>
</dbReference>
<dbReference type="FunFam" id="1.10.3090.10:FF:000002">
    <property type="entry name" value="CCA tRNA nucleotidyltransferase"/>
    <property type="match status" value="1"/>
</dbReference>
<dbReference type="CDD" id="cd00077">
    <property type="entry name" value="HDc"/>
    <property type="match status" value="1"/>
</dbReference>
<dbReference type="InterPro" id="IPR043519">
    <property type="entry name" value="NT_sf"/>
</dbReference>
<dbReference type="SUPFAM" id="SSF81301">
    <property type="entry name" value="Nucleotidyltransferase"/>
    <property type="match status" value="1"/>
</dbReference>
<evidence type="ECO:0000256" key="2">
    <source>
        <dbReference type="ARBA" id="ARBA00022679"/>
    </source>
</evidence>
<comment type="cofactor">
    <cofactor evidence="1">
        <name>Mg(2+)</name>
        <dbReference type="ChEBI" id="CHEBI:18420"/>
    </cofactor>
</comment>
<evidence type="ECO:0000313" key="11">
    <source>
        <dbReference type="Proteomes" id="UP000238362"/>
    </source>
</evidence>
<protein>
    <submittedName>
        <fullName evidence="10">Poly(A) polymerase</fullName>
    </submittedName>
</protein>
<feature type="coiled-coil region" evidence="8">
    <location>
        <begin position="395"/>
        <end position="422"/>
    </location>
</feature>
<evidence type="ECO:0000256" key="7">
    <source>
        <dbReference type="ARBA" id="ARBA00022842"/>
    </source>
</evidence>
<evidence type="ECO:0000256" key="6">
    <source>
        <dbReference type="ARBA" id="ARBA00022741"/>
    </source>
</evidence>
<dbReference type="NCBIfam" id="TIGR02692">
    <property type="entry name" value="tRNA_CCA_actino"/>
    <property type="match status" value="1"/>
</dbReference>
<dbReference type="NCBIfam" id="TIGR00277">
    <property type="entry name" value="HDIG"/>
    <property type="match status" value="1"/>
</dbReference>
<keyword evidence="4" id="KW-0548">Nucleotidyltransferase</keyword>
<dbReference type="AlphaFoldDB" id="A0A2T0LV62"/>
<organism evidence="10 11">
    <name type="scientific">Prauserella shujinwangii</name>
    <dbReference type="NCBI Taxonomy" id="1453103"/>
    <lineage>
        <taxon>Bacteria</taxon>
        <taxon>Bacillati</taxon>
        <taxon>Actinomycetota</taxon>
        <taxon>Actinomycetes</taxon>
        <taxon>Pseudonocardiales</taxon>
        <taxon>Pseudonocardiaceae</taxon>
        <taxon>Prauserella</taxon>
    </lineage>
</organism>
<keyword evidence="3" id="KW-0819">tRNA processing</keyword>
<evidence type="ECO:0000256" key="3">
    <source>
        <dbReference type="ARBA" id="ARBA00022694"/>
    </source>
</evidence>
<keyword evidence="5" id="KW-0479">Metal-binding</keyword>
<dbReference type="RefSeq" id="WP_281259401.1">
    <property type="nucleotide sequence ID" value="NZ_PVNH01000005.1"/>
</dbReference>
<evidence type="ECO:0000313" key="10">
    <source>
        <dbReference type="EMBL" id="PRX47698.1"/>
    </source>
</evidence>
<dbReference type="GO" id="GO:0008033">
    <property type="term" value="P:tRNA processing"/>
    <property type="evidence" value="ECO:0007669"/>
    <property type="project" value="UniProtKB-KW"/>
</dbReference>
<dbReference type="InterPro" id="IPR032828">
    <property type="entry name" value="PolyA_RNA-bd"/>
</dbReference>
<dbReference type="GO" id="GO:0016779">
    <property type="term" value="F:nucleotidyltransferase activity"/>
    <property type="evidence" value="ECO:0007669"/>
    <property type="project" value="UniProtKB-KW"/>
</dbReference>
<dbReference type="SUPFAM" id="SSF81891">
    <property type="entry name" value="Poly A polymerase C-terminal region-like"/>
    <property type="match status" value="1"/>
</dbReference>
<dbReference type="Pfam" id="PF01743">
    <property type="entry name" value="PolyA_pol"/>
    <property type="match status" value="1"/>
</dbReference>
<keyword evidence="11" id="KW-1185">Reference proteome</keyword>